<dbReference type="AlphaFoldDB" id="A0A2J6TX39"/>
<gene>
    <name evidence="1" type="ORF">K444DRAFT_623696</name>
</gene>
<proteinExistence type="predicted"/>
<dbReference type="OrthoDB" id="9451547at2759"/>
<dbReference type="RefSeq" id="XP_024744445.1">
    <property type="nucleotide sequence ID" value="XM_024882308.1"/>
</dbReference>
<sequence>MRNGAGEFWSDFVWGVGPLWTNLKWMLFTTLAAEFILGKAIGDFVAVWNLQQEMEQYVIEYTVEWGLGHGFFALMGVLRLSPSNKPSTKQNNYSLLLVHEGSGTREK</sequence>
<accession>A0A2J6TX39</accession>
<evidence type="ECO:0000313" key="1">
    <source>
        <dbReference type="EMBL" id="PMD67541.1"/>
    </source>
</evidence>
<keyword evidence="2" id="KW-1185">Reference proteome</keyword>
<dbReference type="Proteomes" id="UP000235371">
    <property type="component" value="Unassembled WGS sequence"/>
</dbReference>
<reference evidence="1 2" key="1">
    <citation type="submission" date="2016-04" db="EMBL/GenBank/DDBJ databases">
        <title>A degradative enzymes factory behind the ericoid mycorrhizal symbiosis.</title>
        <authorList>
            <consortium name="DOE Joint Genome Institute"/>
            <person name="Martino E."/>
            <person name="Morin E."/>
            <person name="Grelet G."/>
            <person name="Kuo A."/>
            <person name="Kohler A."/>
            <person name="Daghino S."/>
            <person name="Barry K."/>
            <person name="Choi C."/>
            <person name="Cichocki N."/>
            <person name="Clum A."/>
            <person name="Copeland A."/>
            <person name="Hainaut M."/>
            <person name="Haridas S."/>
            <person name="Labutti K."/>
            <person name="Lindquist E."/>
            <person name="Lipzen A."/>
            <person name="Khouja H.-R."/>
            <person name="Murat C."/>
            <person name="Ohm R."/>
            <person name="Olson A."/>
            <person name="Spatafora J."/>
            <person name="Veneault-Fourrey C."/>
            <person name="Henrissat B."/>
            <person name="Grigoriev I."/>
            <person name="Martin F."/>
            <person name="Perotto S."/>
        </authorList>
    </citation>
    <scope>NUCLEOTIDE SEQUENCE [LARGE SCALE GENOMIC DNA]</scope>
    <source>
        <strain evidence="1 2">E</strain>
    </source>
</reference>
<evidence type="ECO:0000313" key="2">
    <source>
        <dbReference type="Proteomes" id="UP000235371"/>
    </source>
</evidence>
<dbReference type="GeneID" id="36590385"/>
<dbReference type="EMBL" id="KZ613740">
    <property type="protein sequence ID" value="PMD67541.1"/>
    <property type="molecule type" value="Genomic_DNA"/>
</dbReference>
<protein>
    <submittedName>
        <fullName evidence="1">Uncharacterized protein</fullName>
    </submittedName>
</protein>
<dbReference type="InParanoid" id="A0A2J6TX39"/>
<name>A0A2J6TX39_9HELO</name>
<organism evidence="1 2">
    <name type="scientific">Hyaloscypha bicolor E</name>
    <dbReference type="NCBI Taxonomy" id="1095630"/>
    <lineage>
        <taxon>Eukaryota</taxon>
        <taxon>Fungi</taxon>
        <taxon>Dikarya</taxon>
        <taxon>Ascomycota</taxon>
        <taxon>Pezizomycotina</taxon>
        <taxon>Leotiomycetes</taxon>
        <taxon>Helotiales</taxon>
        <taxon>Hyaloscyphaceae</taxon>
        <taxon>Hyaloscypha</taxon>
        <taxon>Hyaloscypha bicolor</taxon>
    </lineage>
</organism>